<sequence>MGKRIAEEEPPNRKRPRDEEALSTLPVARGGGRGLKAVQNSREQTSTASGADGSVTHSKKSVKEQRVFHAHNNAHVETKVMSEQKRKTTRKDGTVVITESKSLRKVCYM</sequence>
<gene>
    <name evidence="2" type="ORF">SCF082_LOCUS52866</name>
</gene>
<evidence type="ECO:0000313" key="2">
    <source>
        <dbReference type="EMBL" id="CAK9114118.1"/>
    </source>
</evidence>
<accession>A0ABP0SNY8</accession>
<evidence type="ECO:0000256" key="1">
    <source>
        <dbReference type="SAM" id="MobiDB-lite"/>
    </source>
</evidence>
<organism evidence="2 3">
    <name type="scientific">Durusdinium trenchii</name>
    <dbReference type="NCBI Taxonomy" id="1381693"/>
    <lineage>
        <taxon>Eukaryota</taxon>
        <taxon>Sar</taxon>
        <taxon>Alveolata</taxon>
        <taxon>Dinophyceae</taxon>
        <taxon>Suessiales</taxon>
        <taxon>Symbiodiniaceae</taxon>
        <taxon>Durusdinium</taxon>
    </lineage>
</organism>
<dbReference type="EMBL" id="CAXAMM010044306">
    <property type="protein sequence ID" value="CAK9114118.1"/>
    <property type="molecule type" value="Genomic_DNA"/>
</dbReference>
<feature type="region of interest" description="Disordered" evidence="1">
    <location>
        <begin position="1"/>
        <end position="64"/>
    </location>
</feature>
<feature type="compositionally biased region" description="Polar residues" evidence="1">
    <location>
        <begin position="38"/>
        <end position="49"/>
    </location>
</feature>
<keyword evidence="3" id="KW-1185">Reference proteome</keyword>
<protein>
    <submittedName>
        <fullName evidence="2">Uncharacterized protein</fullName>
    </submittedName>
</protein>
<proteinExistence type="predicted"/>
<comment type="caution">
    <text evidence="2">The sequence shown here is derived from an EMBL/GenBank/DDBJ whole genome shotgun (WGS) entry which is preliminary data.</text>
</comment>
<reference evidence="2 3" key="1">
    <citation type="submission" date="2024-02" db="EMBL/GenBank/DDBJ databases">
        <authorList>
            <person name="Chen Y."/>
            <person name="Shah S."/>
            <person name="Dougan E. K."/>
            <person name="Thang M."/>
            <person name="Chan C."/>
        </authorList>
    </citation>
    <scope>NUCLEOTIDE SEQUENCE [LARGE SCALE GENOMIC DNA]</scope>
</reference>
<evidence type="ECO:0000313" key="3">
    <source>
        <dbReference type="Proteomes" id="UP001642464"/>
    </source>
</evidence>
<feature type="compositionally biased region" description="Basic and acidic residues" evidence="1">
    <location>
        <begin position="1"/>
        <end position="20"/>
    </location>
</feature>
<name>A0ABP0SNY8_9DINO</name>
<dbReference type="Proteomes" id="UP001642464">
    <property type="component" value="Unassembled WGS sequence"/>
</dbReference>